<evidence type="ECO:0000313" key="1">
    <source>
        <dbReference type="EMBL" id="SKA36252.1"/>
    </source>
</evidence>
<gene>
    <name evidence="1" type="ORF">SAMN04488128_10470</name>
</gene>
<organism evidence="1 2">
    <name type="scientific">Chitinophaga eiseniae</name>
    <dbReference type="NCBI Taxonomy" id="634771"/>
    <lineage>
        <taxon>Bacteria</taxon>
        <taxon>Pseudomonadati</taxon>
        <taxon>Bacteroidota</taxon>
        <taxon>Chitinophagia</taxon>
        <taxon>Chitinophagales</taxon>
        <taxon>Chitinophagaceae</taxon>
        <taxon>Chitinophaga</taxon>
    </lineage>
</organism>
<keyword evidence="2" id="KW-1185">Reference proteome</keyword>
<dbReference type="EMBL" id="FUWZ01000004">
    <property type="protein sequence ID" value="SKA36252.1"/>
    <property type="molecule type" value="Genomic_DNA"/>
</dbReference>
<sequence>MCGEGRLKIKKLGKRFSKDMRLFEKIYEQGKDLDWLLVEKNGYGAFRVRMSSKLVPVN</sequence>
<dbReference type="Proteomes" id="UP000190367">
    <property type="component" value="Unassembled WGS sequence"/>
</dbReference>
<reference evidence="2" key="1">
    <citation type="submission" date="2017-02" db="EMBL/GenBank/DDBJ databases">
        <authorList>
            <person name="Varghese N."/>
            <person name="Submissions S."/>
        </authorList>
    </citation>
    <scope>NUCLEOTIDE SEQUENCE [LARGE SCALE GENOMIC DNA]</scope>
    <source>
        <strain evidence="2">DSM 22224</strain>
    </source>
</reference>
<evidence type="ECO:0000313" key="2">
    <source>
        <dbReference type="Proteomes" id="UP000190367"/>
    </source>
</evidence>
<accession>A0A1T4T6Z5</accession>
<protein>
    <submittedName>
        <fullName evidence="1">Uncharacterized protein</fullName>
    </submittedName>
</protein>
<dbReference type="AlphaFoldDB" id="A0A1T4T6Z5"/>
<proteinExistence type="predicted"/>
<name>A0A1T4T6Z5_9BACT</name>